<dbReference type="GO" id="GO:0071356">
    <property type="term" value="P:cellular response to tumor necrosis factor"/>
    <property type="evidence" value="ECO:0007669"/>
    <property type="project" value="TreeGrafter"/>
</dbReference>
<protein>
    <submittedName>
        <fullName evidence="5">Ankyrin repeat protein</fullName>
    </submittedName>
</protein>
<feature type="compositionally biased region" description="Polar residues" evidence="4">
    <location>
        <begin position="180"/>
        <end position="191"/>
    </location>
</feature>
<dbReference type="OrthoDB" id="424503at2759"/>
<dbReference type="Proteomes" id="UP000053660">
    <property type="component" value="Unassembled WGS sequence"/>
</dbReference>
<dbReference type="SMART" id="SM00248">
    <property type="entry name" value="ANK"/>
    <property type="match status" value="2"/>
</dbReference>
<sequence length="587" mass="65605">FLSATDPAVKVTRSQTKAALIGSQENSRSNTPISTKLLSAEDTCRGSPSPTPPPELPKKGRQRKSRTPSKRTNKRKAVKEEEGESLAESVVVTSASLVESQVSEAPSAFIRSYVVSFYAFSPFLAKSLQTDSTSPSDKPPIVLKLTLKKADKPAGRMKRSSSEKEKPPKERRKREKKSSLQPVITPSSPQTESEKPVTPSKDVKMEVPQAVPGRRRAADLLPGPISINEPLTAQVLNNMLRDLEIKYYGDEERHPYNQEQFNECILSGNFMRVRKAMVNSLLTAPRLATWSNQLGANLLHLLCRTVKCDEKHAGDDIATVLCNIAPTLLSQRDGNNRLPLHDAVDKGQVCRVSRLLTFHSPVNVIDRHGNTPLSLAYVKNHAKMVRILLQAGANFWPLESSERRKPENLRKRRAFDALTKHSRILSSQLVRARRKVYRLITEVRPTSPPFTAPFADGPEFYFNYHHNPVPPPNDGAQYGHILFLHVCSVKPEGGVLQVRCWGGLRLSQPPLHNNRPLEPTSYTERGDHMMFFISPVNGANSIHVKISDLEIPKKLILVLQVVLIRRAVRENSSHGHYPPLEQAPMNM</sequence>
<evidence type="ECO:0000313" key="6">
    <source>
        <dbReference type="Proteomes" id="UP000053660"/>
    </source>
</evidence>
<keyword evidence="6" id="KW-1185">Reference proteome</keyword>
<feature type="repeat" description="ANK" evidence="3">
    <location>
        <begin position="368"/>
        <end position="394"/>
    </location>
</feature>
<dbReference type="Pfam" id="PF12796">
    <property type="entry name" value="Ank_2"/>
    <property type="match status" value="1"/>
</dbReference>
<dbReference type="PANTHER" id="PTHR46680:SF3">
    <property type="entry name" value="NF-KAPPA-B INHIBITOR CACTUS"/>
    <property type="match status" value="1"/>
</dbReference>
<feature type="region of interest" description="Disordered" evidence="4">
    <location>
        <begin position="1"/>
        <end position="86"/>
    </location>
</feature>
<dbReference type="PROSITE" id="PS50088">
    <property type="entry name" value="ANK_REPEAT"/>
    <property type="match status" value="1"/>
</dbReference>
<gene>
    <name evidence="5" type="ORF">OESDEN_12482</name>
</gene>
<dbReference type="SUPFAM" id="SSF48403">
    <property type="entry name" value="Ankyrin repeat"/>
    <property type="match status" value="1"/>
</dbReference>
<feature type="non-terminal residue" evidence="5">
    <location>
        <position position="1"/>
    </location>
</feature>
<evidence type="ECO:0000256" key="4">
    <source>
        <dbReference type="SAM" id="MobiDB-lite"/>
    </source>
</evidence>
<feature type="region of interest" description="Disordered" evidence="4">
    <location>
        <begin position="128"/>
        <end position="205"/>
    </location>
</feature>
<feature type="compositionally biased region" description="Basic and acidic residues" evidence="4">
    <location>
        <begin position="148"/>
        <end position="168"/>
    </location>
</feature>
<feature type="compositionally biased region" description="Basic residues" evidence="4">
    <location>
        <begin position="59"/>
        <end position="77"/>
    </location>
</feature>
<dbReference type="GO" id="GO:0005829">
    <property type="term" value="C:cytosol"/>
    <property type="evidence" value="ECO:0007669"/>
    <property type="project" value="TreeGrafter"/>
</dbReference>
<dbReference type="EMBL" id="KN557132">
    <property type="protein sequence ID" value="KHJ87736.1"/>
    <property type="molecule type" value="Genomic_DNA"/>
</dbReference>
<dbReference type="InterPro" id="IPR036770">
    <property type="entry name" value="Ankyrin_rpt-contain_sf"/>
</dbReference>
<keyword evidence="1" id="KW-0677">Repeat</keyword>
<organism evidence="5 6">
    <name type="scientific">Oesophagostomum dentatum</name>
    <name type="common">Nodular worm</name>
    <dbReference type="NCBI Taxonomy" id="61180"/>
    <lineage>
        <taxon>Eukaryota</taxon>
        <taxon>Metazoa</taxon>
        <taxon>Ecdysozoa</taxon>
        <taxon>Nematoda</taxon>
        <taxon>Chromadorea</taxon>
        <taxon>Rhabditida</taxon>
        <taxon>Rhabditina</taxon>
        <taxon>Rhabditomorpha</taxon>
        <taxon>Strongyloidea</taxon>
        <taxon>Strongylidae</taxon>
        <taxon>Oesophagostomum</taxon>
    </lineage>
</organism>
<evidence type="ECO:0000256" key="2">
    <source>
        <dbReference type="ARBA" id="ARBA00023043"/>
    </source>
</evidence>
<dbReference type="InterPro" id="IPR002110">
    <property type="entry name" value="Ankyrin_rpt"/>
</dbReference>
<evidence type="ECO:0000313" key="5">
    <source>
        <dbReference type="EMBL" id="KHJ87736.1"/>
    </source>
</evidence>
<evidence type="ECO:0000256" key="3">
    <source>
        <dbReference type="PROSITE-ProRule" id="PRU00023"/>
    </source>
</evidence>
<reference evidence="5 6" key="1">
    <citation type="submission" date="2014-03" db="EMBL/GenBank/DDBJ databases">
        <title>Draft genome of the hookworm Oesophagostomum dentatum.</title>
        <authorList>
            <person name="Mitreva M."/>
        </authorList>
    </citation>
    <scope>NUCLEOTIDE SEQUENCE [LARGE SCALE GENOMIC DNA]</scope>
    <source>
        <strain evidence="5 6">OD-Hann</strain>
    </source>
</reference>
<dbReference type="InterPro" id="IPR051070">
    <property type="entry name" value="NF-kappa-B_inhibitor"/>
</dbReference>
<dbReference type="AlphaFoldDB" id="A0A0B1SV25"/>
<feature type="compositionally biased region" description="Polar residues" evidence="4">
    <location>
        <begin position="12"/>
        <end position="37"/>
    </location>
</feature>
<proteinExistence type="predicted"/>
<evidence type="ECO:0000256" key="1">
    <source>
        <dbReference type="ARBA" id="ARBA00022737"/>
    </source>
</evidence>
<name>A0A0B1SV25_OESDE</name>
<accession>A0A0B1SV25</accession>
<dbReference type="Gene3D" id="1.25.40.20">
    <property type="entry name" value="Ankyrin repeat-containing domain"/>
    <property type="match status" value="1"/>
</dbReference>
<keyword evidence="2 3" id="KW-0040">ANK repeat</keyword>
<dbReference type="PANTHER" id="PTHR46680">
    <property type="entry name" value="NF-KAPPA-B INHIBITOR ALPHA"/>
    <property type="match status" value="1"/>
</dbReference>
<dbReference type="GO" id="GO:0051059">
    <property type="term" value="F:NF-kappaB binding"/>
    <property type="evidence" value="ECO:0007669"/>
    <property type="project" value="TreeGrafter"/>
</dbReference>
<dbReference type="PROSITE" id="PS50297">
    <property type="entry name" value="ANK_REP_REGION"/>
    <property type="match status" value="1"/>
</dbReference>